<evidence type="ECO:0000259" key="16">
    <source>
        <dbReference type="PROSITE" id="PS51099"/>
    </source>
</evidence>
<evidence type="ECO:0000256" key="4">
    <source>
        <dbReference type="ARBA" id="ARBA00022475"/>
    </source>
</evidence>
<feature type="transmembrane region" description="Helical" evidence="15">
    <location>
        <begin position="281"/>
        <end position="300"/>
    </location>
</feature>
<protein>
    <recommendedName>
        <fullName evidence="13">Ascorbate-specific PTS system EIIC component</fullName>
    </recommendedName>
    <alternativeName>
        <fullName evidence="14">Ascorbate-specific permease IIC component UlaA</fullName>
    </alternativeName>
</protein>
<feature type="transmembrane region" description="Helical" evidence="15">
    <location>
        <begin position="397"/>
        <end position="422"/>
    </location>
</feature>
<dbReference type="GO" id="GO:0008982">
    <property type="term" value="F:protein-N(PI)-phosphohistidine-sugar phosphotransferase activity"/>
    <property type="evidence" value="ECO:0007669"/>
    <property type="project" value="InterPro"/>
</dbReference>
<dbReference type="SUPFAM" id="SSF52518">
    <property type="entry name" value="Thiamin diphosphate-binding fold (THDP-binding)"/>
    <property type="match status" value="1"/>
</dbReference>
<dbReference type="Pfam" id="PF00456">
    <property type="entry name" value="Transketolase_N"/>
    <property type="match status" value="1"/>
</dbReference>
<keyword evidence="8 15" id="KW-0812">Transmembrane</keyword>
<dbReference type="InterPro" id="IPR036095">
    <property type="entry name" value="PTS_EIIB-like_sf"/>
</dbReference>
<dbReference type="Pfam" id="PF03611">
    <property type="entry name" value="EIIC-GAT"/>
    <property type="match status" value="1"/>
</dbReference>
<keyword evidence="3" id="KW-0813">Transport</keyword>
<evidence type="ECO:0000313" key="17">
    <source>
        <dbReference type="EMBL" id="KGQ13883.1"/>
    </source>
</evidence>
<dbReference type="SUPFAM" id="SSF52794">
    <property type="entry name" value="PTS system IIB component-like"/>
    <property type="match status" value="1"/>
</dbReference>
<reference evidence="17 18" key="1">
    <citation type="submission" date="2012-10" db="EMBL/GenBank/DDBJ databases">
        <title>Genome sequencing and analysis of entomopathogenic fungi Beauveria bassiana D1-5.</title>
        <authorList>
            <person name="Li Q."/>
            <person name="Wang L."/>
            <person name="Zhang Z."/>
            <person name="Wang Q."/>
            <person name="Ren J."/>
            <person name="Wang M."/>
            <person name="Xu W."/>
            <person name="Wang J."/>
            <person name="Lu Y."/>
            <person name="Du Q."/>
            <person name="Sun Z."/>
        </authorList>
    </citation>
    <scope>NUCLEOTIDE SEQUENCE [LARGE SCALE GENOMIC DNA]</scope>
    <source>
        <strain evidence="17 18">D1-5</strain>
    </source>
</reference>
<dbReference type="NCBIfam" id="NF006920">
    <property type="entry name" value="PRK09410.1-2"/>
    <property type="match status" value="1"/>
</dbReference>
<evidence type="ECO:0000256" key="11">
    <source>
        <dbReference type="ARBA" id="ARBA00037387"/>
    </source>
</evidence>
<evidence type="ECO:0000256" key="2">
    <source>
        <dbReference type="ARBA" id="ARBA00011738"/>
    </source>
</evidence>
<evidence type="ECO:0000256" key="15">
    <source>
        <dbReference type="SAM" id="Phobius"/>
    </source>
</evidence>
<dbReference type="InterPro" id="IPR013011">
    <property type="entry name" value="PTS_EIIB_2"/>
</dbReference>
<dbReference type="InterPro" id="IPR029061">
    <property type="entry name" value="THDP-binding"/>
</dbReference>
<keyword evidence="9 15" id="KW-1133">Transmembrane helix</keyword>
<organism evidence="17 18">
    <name type="scientific">Beauveria bassiana D1-5</name>
    <dbReference type="NCBI Taxonomy" id="1245745"/>
    <lineage>
        <taxon>Eukaryota</taxon>
        <taxon>Fungi</taxon>
        <taxon>Dikarya</taxon>
        <taxon>Ascomycota</taxon>
        <taxon>Pezizomycotina</taxon>
        <taxon>Sordariomycetes</taxon>
        <taxon>Hypocreomycetidae</taxon>
        <taxon>Hypocreales</taxon>
        <taxon>Cordycipitaceae</taxon>
        <taxon>Beauveria</taxon>
    </lineage>
</organism>
<feature type="transmembrane region" description="Helical" evidence="15">
    <location>
        <begin position="144"/>
        <end position="166"/>
    </location>
</feature>
<evidence type="ECO:0000256" key="8">
    <source>
        <dbReference type="ARBA" id="ARBA00022692"/>
    </source>
</evidence>
<dbReference type="PANTHER" id="PTHR33843:SF4">
    <property type="entry name" value="ASCORBATE-SPECIFIC PTS SYSTEM EIIC COMPONENT"/>
    <property type="match status" value="1"/>
</dbReference>
<dbReference type="Gene3D" id="3.40.50.970">
    <property type="match status" value="1"/>
</dbReference>
<keyword evidence="6" id="KW-0808">Transferase</keyword>
<feature type="transmembrane region" description="Helical" evidence="15">
    <location>
        <begin position="442"/>
        <end position="462"/>
    </location>
</feature>
<dbReference type="InterPro" id="IPR003501">
    <property type="entry name" value="PTS_EIIB_2/3"/>
</dbReference>
<gene>
    <name evidence="17" type="ORF">BBAD15_g165</name>
</gene>
<evidence type="ECO:0000256" key="14">
    <source>
        <dbReference type="ARBA" id="ARBA00042859"/>
    </source>
</evidence>
<dbReference type="STRING" id="1245745.A0A0A2W1V9"/>
<feature type="transmembrane region" description="Helical" evidence="15">
    <location>
        <begin position="366"/>
        <end position="385"/>
    </location>
</feature>
<evidence type="ECO:0000256" key="7">
    <source>
        <dbReference type="ARBA" id="ARBA00022683"/>
    </source>
</evidence>
<keyword evidence="4" id="KW-1003">Cell membrane</keyword>
<comment type="subcellular location">
    <subcellularLocation>
        <location evidence="1">Cell membrane</location>
        <topology evidence="1">Multi-pass membrane protein</topology>
    </subcellularLocation>
</comment>
<dbReference type="AlphaFoldDB" id="A0A0A2W1V9"/>
<dbReference type="Pfam" id="PF02302">
    <property type="entry name" value="PTS_IIB"/>
    <property type="match status" value="1"/>
</dbReference>
<evidence type="ECO:0000256" key="13">
    <source>
        <dbReference type="ARBA" id="ARBA00039702"/>
    </source>
</evidence>
<evidence type="ECO:0000256" key="10">
    <source>
        <dbReference type="ARBA" id="ARBA00023136"/>
    </source>
</evidence>
<dbReference type="CDD" id="cd02012">
    <property type="entry name" value="TPP_TK"/>
    <property type="match status" value="1"/>
</dbReference>
<evidence type="ECO:0000256" key="12">
    <source>
        <dbReference type="ARBA" id="ARBA00038218"/>
    </source>
</evidence>
<evidence type="ECO:0000256" key="5">
    <source>
        <dbReference type="ARBA" id="ARBA00022597"/>
    </source>
</evidence>
<comment type="caution">
    <text evidence="17">The sequence shown here is derived from an EMBL/GenBank/DDBJ whole genome shotgun (WGS) entry which is preliminary data.</text>
</comment>
<accession>A0A0A2W1V9</accession>
<feature type="transmembrane region" description="Helical" evidence="15">
    <location>
        <begin position="249"/>
        <end position="269"/>
    </location>
</feature>
<dbReference type="PANTHER" id="PTHR33843">
    <property type="entry name" value="ASCORBATE-SPECIFIC PTS SYSTEM EIIC COMPONENT"/>
    <property type="match status" value="1"/>
</dbReference>
<dbReference type="NCBIfam" id="NF006922">
    <property type="entry name" value="PRK09410.1-5"/>
    <property type="match status" value="1"/>
</dbReference>
<feature type="transmembrane region" description="Helical" evidence="15">
    <location>
        <begin position="341"/>
        <end position="360"/>
    </location>
</feature>
<dbReference type="GO" id="GO:0005886">
    <property type="term" value="C:plasma membrane"/>
    <property type="evidence" value="ECO:0007669"/>
    <property type="project" value="UniProtKB-SubCell"/>
</dbReference>
<dbReference type="InterPro" id="IPR051562">
    <property type="entry name" value="Ascorbate-PTS_EIIC"/>
</dbReference>
<evidence type="ECO:0000256" key="1">
    <source>
        <dbReference type="ARBA" id="ARBA00004651"/>
    </source>
</evidence>
<comment type="subunit">
    <text evidence="2">Homodimer.</text>
</comment>
<keyword evidence="7" id="KW-0598">Phosphotransferase system</keyword>
<feature type="transmembrane region" description="Helical" evidence="15">
    <location>
        <begin position="172"/>
        <end position="192"/>
    </location>
</feature>
<evidence type="ECO:0000256" key="9">
    <source>
        <dbReference type="ARBA" id="ARBA00022989"/>
    </source>
</evidence>
<comment type="similarity">
    <text evidence="12">Belongs to the UlaA family.</text>
</comment>
<evidence type="ECO:0000313" key="18">
    <source>
        <dbReference type="Proteomes" id="UP000030106"/>
    </source>
</evidence>
<evidence type="ECO:0000256" key="6">
    <source>
        <dbReference type="ARBA" id="ARBA00022679"/>
    </source>
</evidence>
<comment type="function">
    <text evidence="11">The phosphoenolpyruvate-dependent sugar phosphotransferase system (sugar PTS), a major carbohydrate active transport system, catalyzes the phosphorylation of incoming sugar substrates concomitantly with their translocation across the cell membrane. The enzyme II UlaABC PTS system is involved in ascorbate transport.</text>
</comment>
<dbReference type="InterPro" id="IPR004703">
    <property type="entry name" value="PTS_sugar-sp_permease"/>
</dbReference>
<dbReference type="InterPro" id="IPR005474">
    <property type="entry name" value="Transketolase_N"/>
</dbReference>
<dbReference type="NCBIfam" id="NF009553">
    <property type="entry name" value="PRK12997.1-5"/>
    <property type="match status" value="1"/>
</dbReference>
<dbReference type="Gene3D" id="3.40.50.2300">
    <property type="match status" value="1"/>
</dbReference>
<name>A0A0A2W1V9_BEABA</name>
<keyword evidence="5" id="KW-0762">Sugar transport</keyword>
<dbReference type="EMBL" id="ANFO01000015">
    <property type="protein sequence ID" value="KGQ13883.1"/>
    <property type="molecule type" value="Genomic_DNA"/>
</dbReference>
<proteinExistence type="inferred from homology"/>
<feature type="transmembrane region" description="Helical" evidence="15">
    <location>
        <begin position="69"/>
        <end position="87"/>
    </location>
</feature>
<dbReference type="GO" id="GO:0009401">
    <property type="term" value="P:phosphoenolpyruvate-dependent sugar phosphotransferase system"/>
    <property type="evidence" value="ECO:0007669"/>
    <property type="project" value="UniProtKB-KW"/>
</dbReference>
<keyword evidence="10 15" id="KW-0472">Membrane</keyword>
<dbReference type="CDD" id="cd05563">
    <property type="entry name" value="PTS_IIB_ascorbate"/>
    <property type="match status" value="1"/>
</dbReference>
<dbReference type="HOGENOM" id="CLU_377643_0_0_1"/>
<feature type="domain" description="PTS EIIB type-2" evidence="16">
    <location>
        <begin position="1"/>
        <end position="73"/>
    </location>
</feature>
<evidence type="ECO:0000256" key="3">
    <source>
        <dbReference type="ARBA" id="ARBA00022448"/>
    </source>
</evidence>
<sequence length="734" mass="78571">MNIKKVLKKLNIEAEVEHSDLSSATPGAADVFVMAKDIAASASLPDSQLVVINNIIDINELENKLRAYFAGRFIVLGGGATVLVGSLNPLGGMFEHAFNIQGIIPNNEAIVSIALEKYGASTALIMAFGMVANIVVARFTRLKYIFLTGHHTFYMACMISVILTVAGFEGVALVFTGSLILGLIMAFFPAIAQRYMRRITGTDDIGFGHFGTLGYVLSGWIGSKCGKGSRSTEEMNLPKNLSFLRDSSISISLTMIIIYMILAICAGQTYVEEKLSGGQNFLVYSIIQAITFAAGVFIILQGVRLILAEIVPAFTGFSEKLVPNARPALDCPVVYPYAPNAVLIGFLFSFLGGLVGLFLLGQMKLVLILPGVVPHFFTGATAGVFGNATGGRRGAMVGAFANGLLITFLPVLLLPVLGALGFANTTFSDADFGVVGIILGNLARFLSPAAITAVVVAVFALADVTRFARDIRVETLKALTQLGFGHYGGSMSVVETLAVLYGDVMNIDPGDPDWAERDYFVLSKGHAGPALYSTLALKGYFPVEQLATLNQNGTSLPSHPDRLKTRGVDATTGSLGQGISIAAGIALSHKLAQRRNRVFSIVGDGELNEGQCWEAFQFIAHHRLNNLTVFVDWNKQQLDGELDEIICAFDLAEKFSAFGFDVVKVKGDDIAGLLAAVKPVRSGEQRPLLVILDSIKGQGVPYLEQLGNSHHLRLTEQSKQALEQAIAQLEAAHD</sequence>
<feature type="transmembrane region" description="Helical" evidence="15">
    <location>
        <begin position="118"/>
        <end position="137"/>
    </location>
</feature>
<dbReference type="Proteomes" id="UP000030106">
    <property type="component" value="Unassembled WGS sequence"/>
</dbReference>
<dbReference type="PROSITE" id="PS51099">
    <property type="entry name" value="PTS_EIIB_TYPE_2"/>
    <property type="match status" value="1"/>
</dbReference>